<dbReference type="SMART" id="SM00388">
    <property type="entry name" value="HisKA"/>
    <property type="match status" value="1"/>
</dbReference>
<comment type="subcellular location">
    <subcellularLocation>
        <location evidence="2">Membrane</location>
    </subcellularLocation>
</comment>
<dbReference type="InterPro" id="IPR003661">
    <property type="entry name" value="HisK_dim/P_dom"/>
</dbReference>
<feature type="transmembrane region" description="Helical" evidence="9">
    <location>
        <begin position="6"/>
        <end position="24"/>
    </location>
</feature>
<keyword evidence="6 11" id="KW-0418">Kinase</keyword>
<reference evidence="12" key="1">
    <citation type="submission" date="2017-02" db="EMBL/GenBank/DDBJ databases">
        <authorList>
            <person name="Varghese N."/>
            <person name="Submissions S."/>
        </authorList>
    </citation>
    <scope>NUCLEOTIDE SEQUENCE [LARGE SCALE GENOMIC DNA]</scope>
    <source>
        <strain evidence="12">DSM 16521</strain>
    </source>
</reference>
<evidence type="ECO:0000256" key="4">
    <source>
        <dbReference type="ARBA" id="ARBA00022553"/>
    </source>
</evidence>
<evidence type="ECO:0000313" key="11">
    <source>
        <dbReference type="EMBL" id="SJZ90488.1"/>
    </source>
</evidence>
<dbReference type="Proteomes" id="UP000189933">
    <property type="component" value="Unassembled WGS sequence"/>
</dbReference>
<dbReference type="GO" id="GO:0016036">
    <property type="term" value="P:cellular response to phosphate starvation"/>
    <property type="evidence" value="ECO:0007669"/>
    <property type="project" value="TreeGrafter"/>
</dbReference>
<evidence type="ECO:0000256" key="3">
    <source>
        <dbReference type="ARBA" id="ARBA00012438"/>
    </source>
</evidence>
<name>A0A1T4PI40_9FIRM</name>
<feature type="coiled-coil region" evidence="8">
    <location>
        <begin position="209"/>
        <end position="243"/>
    </location>
</feature>
<dbReference type="EC" id="2.7.13.3" evidence="3"/>
<dbReference type="GO" id="GO:0004721">
    <property type="term" value="F:phosphoprotein phosphatase activity"/>
    <property type="evidence" value="ECO:0007669"/>
    <property type="project" value="TreeGrafter"/>
</dbReference>
<keyword evidence="8" id="KW-0175">Coiled coil</keyword>
<dbReference type="InterPro" id="IPR036890">
    <property type="entry name" value="HATPase_C_sf"/>
</dbReference>
<organism evidence="11 12">
    <name type="scientific">Carboxydocella sporoproducens DSM 16521</name>
    <dbReference type="NCBI Taxonomy" id="1121270"/>
    <lineage>
        <taxon>Bacteria</taxon>
        <taxon>Bacillati</taxon>
        <taxon>Bacillota</taxon>
        <taxon>Clostridia</taxon>
        <taxon>Eubacteriales</taxon>
        <taxon>Clostridiales Family XVI. Incertae Sedis</taxon>
        <taxon>Carboxydocella</taxon>
    </lineage>
</organism>
<dbReference type="PANTHER" id="PTHR45453">
    <property type="entry name" value="PHOSPHATE REGULON SENSOR PROTEIN PHOR"/>
    <property type="match status" value="1"/>
</dbReference>
<dbReference type="CDD" id="cd00082">
    <property type="entry name" value="HisKA"/>
    <property type="match status" value="1"/>
</dbReference>
<dbReference type="PANTHER" id="PTHR45453:SF1">
    <property type="entry name" value="PHOSPHATE REGULON SENSOR PROTEIN PHOR"/>
    <property type="match status" value="1"/>
</dbReference>
<comment type="catalytic activity">
    <reaction evidence="1">
        <text>ATP + protein L-histidine = ADP + protein N-phospho-L-histidine.</text>
        <dbReference type="EC" id="2.7.13.3"/>
    </reaction>
</comment>
<keyword evidence="5" id="KW-0808">Transferase</keyword>
<evidence type="ECO:0000259" key="10">
    <source>
        <dbReference type="PROSITE" id="PS50109"/>
    </source>
</evidence>
<evidence type="ECO:0000256" key="6">
    <source>
        <dbReference type="ARBA" id="ARBA00022777"/>
    </source>
</evidence>
<evidence type="ECO:0000256" key="5">
    <source>
        <dbReference type="ARBA" id="ARBA00022679"/>
    </source>
</evidence>
<dbReference type="GO" id="GO:0005886">
    <property type="term" value="C:plasma membrane"/>
    <property type="evidence" value="ECO:0007669"/>
    <property type="project" value="TreeGrafter"/>
</dbReference>
<keyword evidence="12" id="KW-1185">Reference proteome</keyword>
<protein>
    <recommendedName>
        <fullName evidence="3">histidine kinase</fullName>
        <ecNumber evidence="3">2.7.13.3</ecNumber>
    </recommendedName>
</protein>
<dbReference type="FunFam" id="3.30.565.10:FF:000006">
    <property type="entry name" value="Sensor histidine kinase WalK"/>
    <property type="match status" value="1"/>
</dbReference>
<dbReference type="SUPFAM" id="SSF47384">
    <property type="entry name" value="Homodimeric domain of signal transducing histidine kinase"/>
    <property type="match status" value="1"/>
</dbReference>
<evidence type="ECO:0000256" key="2">
    <source>
        <dbReference type="ARBA" id="ARBA00004370"/>
    </source>
</evidence>
<feature type="domain" description="Histidine kinase" evidence="10">
    <location>
        <begin position="243"/>
        <end position="455"/>
    </location>
</feature>
<dbReference type="InterPro" id="IPR005467">
    <property type="entry name" value="His_kinase_dom"/>
</dbReference>
<evidence type="ECO:0000256" key="9">
    <source>
        <dbReference type="SAM" id="Phobius"/>
    </source>
</evidence>
<dbReference type="InterPro" id="IPR036097">
    <property type="entry name" value="HisK_dim/P_sf"/>
</dbReference>
<evidence type="ECO:0000313" key="12">
    <source>
        <dbReference type="Proteomes" id="UP000189933"/>
    </source>
</evidence>
<dbReference type="GO" id="GO:0000155">
    <property type="term" value="F:phosphorelay sensor kinase activity"/>
    <property type="evidence" value="ECO:0007669"/>
    <property type="project" value="InterPro"/>
</dbReference>
<evidence type="ECO:0000256" key="7">
    <source>
        <dbReference type="ARBA" id="ARBA00023012"/>
    </source>
</evidence>
<dbReference type="EMBL" id="FUXM01000011">
    <property type="protein sequence ID" value="SJZ90488.1"/>
    <property type="molecule type" value="Genomic_DNA"/>
</dbReference>
<keyword evidence="9" id="KW-0812">Transmembrane</keyword>
<dbReference type="Pfam" id="PF02518">
    <property type="entry name" value="HATPase_c"/>
    <property type="match status" value="1"/>
</dbReference>
<dbReference type="Pfam" id="PF00512">
    <property type="entry name" value="HisKA"/>
    <property type="match status" value="1"/>
</dbReference>
<proteinExistence type="predicted"/>
<evidence type="ECO:0000256" key="8">
    <source>
        <dbReference type="SAM" id="Coils"/>
    </source>
</evidence>
<dbReference type="SMART" id="SM00387">
    <property type="entry name" value="HATPase_c"/>
    <property type="match status" value="1"/>
</dbReference>
<dbReference type="Gene3D" id="1.10.287.130">
    <property type="match status" value="1"/>
</dbReference>
<evidence type="ECO:0000256" key="1">
    <source>
        <dbReference type="ARBA" id="ARBA00000085"/>
    </source>
</evidence>
<dbReference type="InterPro" id="IPR050351">
    <property type="entry name" value="BphY/WalK/GraS-like"/>
</dbReference>
<sequence>MLLTHGALAVVTIFLVTLATHMLINEHFLNYIHELQSEEHLKIVKEFTEFYRDGKWNREQISKSGQEMLAKGYLITLTDSQGQTLWSPQQIDPQTYRQTLEQIQARAGVYFKTVKPSLITKEYPLKSPDNLSIGKLTISYYDTYFLNEHDILFLNSLNKSLLVIAGISFLMVLLFSTRISETMGRQLGAIVEAAKEIASRRQSFRDKLIDTKISEIKELAYAIKQLEEDLREQEESNKRLTADIAHELRTPLATLQSHLEALIEGIWEPTRERLISCHEEILRMTSLVNDLEKLNKYDTGQIELNKVKFDLSSLVNNIITNFQRDFYKKKIALTFSGQPCEIIADREKIGQVVVNLLTNSLKYTPEGGEVFINVFQRGGLSHIVVNDNGIGIAKKDLPYIFDRLYRADASRARSTGGAGIGLAIVKAIVEAHQGKIQVTSEVGKGTEVIVTIPNR</sequence>
<dbReference type="PRINTS" id="PR00344">
    <property type="entry name" value="BCTRLSENSOR"/>
</dbReference>
<keyword evidence="4" id="KW-0597">Phosphoprotein</keyword>
<dbReference type="Gene3D" id="3.30.565.10">
    <property type="entry name" value="Histidine kinase-like ATPase, C-terminal domain"/>
    <property type="match status" value="1"/>
</dbReference>
<dbReference type="InterPro" id="IPR003594">
    <property type="entry name" value="HATPase_dom"/>
</dbReference>
<dbReference type="PROSITE" id="PS50109">
    <property type="entry name" value="HIS_KIN"/>
    <property type="match status" value="1"/>
</dbReference>
<keyword evidence="9" id="KW-1133">Transmembrane helix</keyword>
<dbReference type="Gene3D" id="6.10.340.10">
    <property type="match status" value="1"/>
</dbReference>
<keyword evidence="7" id="KW-0902">Two-component regulatory system</keyword>
<keyword evidence="9" id="KW-0472">Membrane</keyword>
<dbReference type="InterPro" id="IPR004358">
    <property type="entry name" value="Sig_transdc_His_kin-like_C"/>
</dbReference>
<gene>
    <name evidence="11" type="ORF">SAMN02745885_01265</name>
</gene>
<dbReference type="AlphaFoldDB" id="A0A1T4PI40"/>
<accession>A0A1T4PI40</accession>
<dbReference type="SUPFAM" id="SSF55874">
    <property type="entry name" value="ATPase domain of HSP90 chaperone/DNA topoisomerase II/histidine kinase"/>
    <property type="match status" value="1"/>
</dbReference>